<dbReference type="OrthoDB" id="7561239at2"/>
<evidence type="ECO:0008006" key="4">
    <source>
        <dbReference type="Google" id="ProtNLM"/>
    </source>
</evidence>
<dbReference type="EMBL" id="AP012342">
    <property type="protein sequence ID" value="BAM06714.1"/>
    <property type="molecule type" value="Genomic_DNA"/>
</dbReference>
<dbReference type="Pfam" id="PF11005">
    <property type="entry name" value="DUF2844"/>
    <property type="match status" value="1"/>
</dbReference>
<reference evidence="2 3" key="1">
    <citation type="journal article" date="2012" name="J. Bacteriol.">
        <title>Complete Genome Sequence of Leptospirillum ferrooxidans Strain C2-3, Isolated from a Fresh Volcanic Ash Deposit on the Island of Miyake, Japan.</title>
        <authorList>
            <person name="Fujimura R."/>
            <person name="Sato Y."/>
            <person name="Nishizawa T."/>
            <person name="Oshima K."/>
            <person name="Kim S.-W."/>
            <person name="Hattori M."/>
            <person name="Kamijo T."/>
            <person name="Ohta H."/>
        </authorList>
    </citation>
    <scope>NUCLEOTIDE SEQUENCE [LARGE SCALE GENOMIC DNA]</scope>
    <source>
        <strain evidence="2 3">C2-3</strain>
    </source>
</reference>
<dbReference type="PATRIC" id="fig|1162668.3.peg.1170"/>
<dbReference type="AlphaFoldDB" id="I0IN65"/>
<gene>
    <name evidence="2" type="ordered locus">LFE_1011</name>
</gene>
<accession>I0IN65</accession>
<keyword evidence="1" id="KW-0732">Signal</keyword>
<evidence type="ECO:0000313" key="3">
    <source>
        <dbReference type="Proteomes" id="UP000007382"/>
    </source>
</evidence>
<feature type="signal peptide" evidence="1">
    <location>
        <begin position="1"/>
        <end position="22"/>
    </location>
</feature>
<reference evidence="3" key="2">
    <citation type="submission" date="2012-03" db="EMBL/GenBank/DDBJ databases">
        <title>The complete genome sequence of the pioneer microbe on fresh volcanic deposit, Leptospirillum ferrooxidans strain C2-3.</title>
        <authorList>
            <person name="Fujimura R."/>
            <person name="Sato Y."/>
            <person name="Nishizawa T."/>
            <person name="Nanba K."/>
            <person name="Oshima K."/>
            <person name="Hattori M."/>
            <person name="Kamijo T."/>
            <person name="Ohta H."/>
        </authorList>
    </citation>
    <scope>NUCLEOTIDE SEQUENCE [LARGE SCALE GENOMIC DNA]</scope>
    <source>
        <strain evidence="3">C2-3</strain>
    </source>
</reference>
<feature type="chain" id="PRO_5003629841" description="DUF2844 domain-containing protein" evidence="1">
    <location>
        <begin position="23"/>
        <end position="160"/>
    </location>
</feature>
<dbReference type="KEGG" id="lfc:LFE_1011"/>
<organism evidence="2 3">
    <name type="scientific">Leptospirillum ferrooxidans (strain C2-3)</name>
    <dbReference type="NCBI Taxonomy" id="1162668"/>
    <lineage>
        <taxon>Bacteria</taxon>
        <taxon>Pseudomonadati</taxon>
        <taxon>Nitrospirota</taxon>
        <taxon>Nitrospiria</taxon>
        <taxon>Nitrospirales</taxon>
        <taxon>Nitrospiraceae</taxon>
        <taxon>Leptospirillum</taxon>
    </lineage>
</organism>
<evidence type="ECO:0000256" key="1">
    <source>
        <dbReference type="SAM" id="SignalP"/>
    </source>
</evidence>
<dbReference type="HOGENOM" id="CLU_1650042_0_0_0"/>
<protein>
    <recommendedName>
        <fullName evidence="4">DUF2844 domain-containing protein</fullName>
    </recommendedName>
</protein>
<dbReference type="InterPro" id="IPR021267">
    <property type="entry name" value="DUF2844"/>
</dbReference>
<keyword evidence="3" id="KW-1185">Reference proteome</keyword>
<dbReference type="Proteomes" id="UP000007382">
    <property type="component" value="Chromosome"/>
</dbReference>
<proteinExistence type="predicted"/>
<dbReference type="RefSeq" id="WP_014449205.1">
    <property type="nucleotide sequence ID" value="NC_017094.1"/>
</dbReference>
<evidence type="ECO:0000313" key="2">
    <source>
        <dbReference type="EMBL" id="BAM06714.1"/>
    </source>
</evidence>
<sequence length="160" mass="17704">MWITIGALICFHWGSHLTSAFAVLGEPESSVTADRERSQGSHSVRTLPGGIRMHKITTAGGHYREFSGQDGAIFAITWRGTKPSHLGDLLGAYRQEFIQAVRTFRMGKAPNRRRGRILLIQTDHLLITGTGHPRDLRGMVEIIGKTPPGFDPERIPPQTP</sequence>
<name>I0IN65_LEPFC</name>